<proteinExistence type="predicted"/>
<dbReference type="Proteomes" id="UP000058925">
    <property type="component" value="Chromosome"/>
</dbReference>
<evidence type="ECO:0000313" key="2">
    <source>
        <dbReference type="Proteomes" id="UP000058925"/>
    </source>
</evidence>
<name>A0A654LTP8_9ARCH</name>
<protein>
    <submittedName>
        <fullName evidence="1">Uncharacterized protein</fullName>
    </submittedName>
</protein>
<organism evidence="1 2">
    <name type="scientific">Candidatus Nitrosocosmicus oleophilus</name>
    <dbReference type="NCBI Taxonomy" id="1353260"/>
    <lineage>
        <taxon>Archaea</taxon>
        <taxon>Nitrososphaerota</taxon>
        <taxon>Nitrososphaeria</taxon>
        <taxon>Nitrososphaerales</taxon>
        <taxon>Nitrososphaeraceae</taxon>
        <taxon>Candidatus Nitrosocosmicus</taxon>
    </lineage>
</organism>
<evidence type="ECO:0000313" key="1">
    <source>
        <dbReference type="EMBL" id="ALI34754.1"/>
    </source>
</evidence>
<dbReference type="AlphaFoldDB" id="A0A654LTP8"/>
<dbReference type="EMBL" id="CP012850">
    <property type="protein sequence ID" value="ALI34754.1"/>
    <property type="molecule type" value="Genomic_DNA"/>
</dbReference>
<gene>
    <name evidence="1" type="ORF">NMY3_00542</name>
</gene>
<accession>A0A654LTP8</accession>
<reference evidence="2" key="1">
    <citation type="submission" date="2015-10" db="EMBL/GenBank/DDBJ databases">
        <title>Niche specialization of a soil ammonia-oxidizing archaeon, Candidatus Nitrosocosmicus oleophilus.</title>
        <authorList>
            <person name="Jung M.-Y."/>
            <person name="Rhee S.-K."/>
        </authorList>
    </citation>
    <scope>NUCLEOTIDE SEQUENCE [LARGE SCALE GENOMIC DNA]</scope>
    <source>
        <strain evidence="2">MY3</strain>
    </source>
</reference>
<dbReference type="KEGG" id="taa:NMY3_00542"/>
<keyword evidence="2" id="KW-1185">Reference proteome</keyword>
<sequence>MTKLNILESETPFLIEAKTCGYSKKKSITYHFIESSHSLCLDKREIILAQIQACNRLLKYAKDESDREAINRELGELKLTLDMMHY</sequence>